<dbReference type="KEGG" id="bcj:BCAM0268"/>
<dbReference type="EMBL" id="AM747721">
    <property type="protein sequence ID" value="CAR54126.1"/>
    <property type="molecule type" value="Genomic_DNA"/>
</dbReference>
<sequence length="74" mass="8437">MQTRQVERLVGPGRLAWIVATATSVWSDEDDAREFLSTPHPDLERRTPLDPALTELGARRVEELDWKLFYGLSA</sequence>
<dbReference type="BioCyc" id="BCEN216591:G1G1V-4222-MONOMER"/>
<evidence type="ECO:0000313" key="2">
    <source>
        <dbReference type="EMBL" id="CAR54126.1"/>
    </source>
</evidence>
<name>B4EI79_BURCJ</name>
<dbReference type="HOGENOM" id="CLU_2680534_0_0_4"/>
<feature type="domain" description="Antitoxin Xre/MbcA/ParS-like toxin-binding" evidence="1">
    <location>
        <begin position="22"/>
        <end position="64"/>
    </location>
</feature>
<dbReference type="InterPro" id="IPR024467">
    <property type="entry name" value="Xre/MbcA/ParS-like_toxin-bd"/>
</dbReference>
<dbReference type="AlphaFoldDB" id="B4EI79"/>
<proteinExistence type="predicted"/>
<evidence type="ECO:0000313" key="3">
    <source>
        <dbReference type="Proteomes" id="UP000001035"/>
    </source>
</evidence>
<keyword evidence="3" id="KW-1185">Reference proteome</keyword>
<accession>B4EI79</accession>
<organism evidence="2 3">
    <name type="scientific">Burkholderia cenocepacia (strain ATCC BAA-245 / DSM 16553 / LMG 16656 / NCTC 13227 / J2315 / CF5610)</name>
    <name type="common">Burkholderia cepacia (strain J2315)</name>
    <dbReference type="NCBI Taxonomy" id="216591"/>
    <lineage>
        <taxon>Bacteria</taxon>
        <taxon>Pseudomonadati</taxon>
        <taxon>Pseudomonadota</taxon>
        <taxon>Betaproteobacteria</taxon>
        <taxon>Burkholderiales</taxon>
        <taxon>Burkholderiaceae</taxon>
        <taxon>Burkholderia</taxon>
        <taxon>Burkholderia cepacia complex</taxon>
    </lineage>
</organism>
<gene>
    <name evidence="2" type="ORF">BCAM0268</name>
</gene>
<reference evidence="2 3" key="1">
    <citation type="journal article" date="2009" name="J. Bacteriol.">
        <title>The genome of Burkholderia cenocepacia J2315, an epidemic pathogen of cystic fibrosis patients.</title>
        <authorList>
            <person name="Holden M.T."/>
            <person name="Seth-Smith H.M."/>
            <person name="Crossman L.C."/>
            <person name="Sebaihia M."/>
            <person name="Bentley S.D."/>
            <person name="Cerdeno-Tarraga A.M."/>
            <person name="Thomson N.R."/>
            <person name="Bason N."/>
            <person name="Quail M.A."/>
            <person name="Sharp S."/>
            <person name="Cherevach I."/>
            <person name="Churcher C."/>
            <person name="Goodhead I."/>
            <person name="Hauser H."/>
            <person name="Holroyd N."/>
            <person name="Mungall K."/>
            <person name="Scott P."/>
            <person name="Walker D."/>
            <person name="White B."/>
            <person name="Rose H."/>
            <person name="Iversen P."/>
            <person name="Mil-Homens D."/>
            <person name="Rocha E.P."/>
            <person name="Fialho A.M."/>
            <person name="Baldwin A."/>
            <person name="Dowson C."/>
            <person name="Barrell B.G."/>
            <person name="Govan J.R."/>
            <person name="Vandamme P."/>
            <person name="Hart C.A."/>
            <person name="Mahenthiralingam E."/>
            <person name="Parkhill J."/>
        </authorList>
    </citation>
    <scope>NUCLEOTIDE SEQUENCE [LARGE SCALE GENOMIC DNA]</scope>
    <source>
        <strain evidence="3">ATCC BAA-245 / DSM 16553 / LMG 16656 / NCTC 13227 / J2315 / CF5610</strain>
    </source>
</reference>
<evidence type="ECO:0000259" key="1">
    <source>
        <dbReference type="Pfam" id="PF09722"/>
    </source>
</evidence>
<dbReference type="Proteomes" id="UP000001035">
    <property type="component" value="Chromosome 2"/>
</dbReference>
<dbReference type="Pfam" id="PF09722">
    <property type="entry name" value="Xre_MbcA_ParS_C"/>
    <property type="match status" value="1"/>
</dbReference>
<protein>
    <recommendedName>
        <fullName evidence="1">Antitoxin Xre/MbcA/ParS-like toxin-binding domain-containing protein</fullName>
    </recommendedName>
</protein>
<dbReference type="eggNOG" id="COG5642">
    <property type="taxonomic scope" value="Bacteria"/>
</dbReference>